<name>A0ABV5ZAV3_9GAMM</name>
<keyword evidence="4" id="KW-1185">Reference proteome</keyword>
<dbReference type="InterPro" id="IPR007813">
    <property type="entry name" value="PilN"/>
</dbReference>
<comment type="caution">
    <text evidence="3">The sequence shown here is derived from an EMBL/GenBank/DDBJ whole genome shotgun (WGS) entry which is preliminary data.</text>
</comment>
<evidence type="ECO:0000256" key="2">
    <source>
        <dbReference type="SAM" id="Phobius"/>
    </source>
</evidence>
<keyword evidence="2" id="KW-1133">Transmembrane helix</keyword>
<feature type="transmembrane region" description="Helical" evidence="2">
    <location>
        <begin position="20"/>
        <end position="41"/>
    </location>
</feature>
<evidence type="ECO:0000313" key="4">
    <source>
        <dbReference type="Proteomes" id="UP001589628"/>
    </source>
</evidence>
<dbReference type="InterPro" id="IPR052534">
    <property type="entry name" value="Extracell_DNA_Util/SecSys_Comp"/>
</dbReference>
<organism evidence="3 4">
    <name type="scientific">Balneatrix alpica</name>
    <dbReference type="NCBI Taxonomy" id="75684"/>
    <lineage>
        <taxon>Bacteria</taxon>
        <taxon>Pseudomonadati</taxon>
        <taxon>Pseudomonadota</taxon>
        <taxon>Gammaproteobacteria</taxon>
        <taxon>Oceanospirillales</taxon>
        <taxon>Balneatrichaceae</taxon>
        <taxon>Balneatrix</taxon>
    </lineage>
</organism>
<dbReference type="PANTHER" id="PTHR40278">
    <property type="entry name" value="DNA UTILIZATION PROTEIN HOFN"/>
    <property type="match status" value="1"/>
</dbReference>
<keyword evidence="2" id="KW-0812">Transmembrane</keyword>
<dbReference type="Proteomes" id="UP001589628">
    <property type="component" value="Unassembled WGS sequence"/>
</dbReference>
<gene>
    <name evidence="3" type="ORF">ACFFLH_08295</name>
</gene>
<dbReference type="RefSeq" id="WP_035460546.1">
    <property type="nucleotide sequence ID" value="NZ_JAUESS010000003.1"/>
</dbReference>
<evidence type="ECO:0000313" key="3">
    <source>
        <dbReference type="EMBL" id="MFB9886406.1"/>
    </source>
</evidence>
<dbReference type="PANTHER" id="PTHR40278:SF2">
    <property type="entry name" value="TYPE IV PILUS INNER MEMBRANE COMPONENT PILN"/>
    <property type="match status" value="1"/>
</dbReference>
<feature type="coiled-coil region" evidence="1">
    <location>
        <begin position="46"/>
        <end position="93"/>
    </location>
</feature>
<keyword evidence="2" id="KW-0472">Membrane</keyword>
<dbReference type="Pfam" id="PF05137">
    <property type="entry name" value="PilN"/>
    <property type="match status" value="1"/>
</dbReference>
<proteinExistence type="predicted"/>
<evidence type="ECO:0000256" key="1">
    <source>
        <dbReference type="SAM" id="Coils"/>
    </source>
</evidence>
<sequence length="191" mass="21932">MKINLLPWRQERDRQRKQQFSQALALMALVGVMIAAGYWQWRQGTIDTQQARNQYLNQQIAELDRKAGELNKLKEERQKLLDRIEVIKALQQERPQTVRLFSNVVTAMPEQVYLQSLERAQALVSMKGQAESNHEVSRLLRNLDSAEYLATPNLSRVSRVKEGGSGWMEFDLSVTLRPPKPAGEQDGSTQQ</sequence>
<protein>
    <submittedName>
        <fullName evidence="3">PilN domain-containing protein</fullName>
    </submittedName>
</protein>
<reference evidence="3 4" key="1">
    <citation type="submission" date="2024-09" db="EMBL/GenBank/DDBJ databases">
        <authorList>
            <person name="Sun Q."/>
            <person name="Mori K."/>
        </authorList>
    </citation>
    <scope>NUCLEOTIDE SEQUENCE [LARGE SCALE GENOMIC DNA]</scope>
    <source>
        <strain evidence="3 4">ATCC 51285</strain>
    </source>
</reference>
<keyword evidence="1" id="KW-0175">Coiled coil</keyword>
<accession>A0ABV5ZAV3</accession>
<dbReference type="EMBL" id="JBHLZN010000002">
    <property type="protein sequence ID" value="MFB9886406.1"/>
    <property type="molecule type" value="Genomic_DNA"/>
</dbReference>